<dbReference type="SUPFAM" id="SSF55073">
    <property type="entry name" value="Nucleotide cyclase"/>
    <property type="match status" value="1"/>
</dbReference>
<feature type="transmembrane region" description="Helical" evidence="1">
    <location>
        <begin position="143"/>
        <end position="162"/>
    </location>
</feature>
<keyword evidence="1" id="KW-0812">Transmembrane</keyword>
<proteinExistence type="predicted"/>
<dbReference type="STRING" id="592026.GCWU0000282_000944"/>
<dbReference type="eggNOG" id="COG2199">
    <property type="taxonomic scope" value="Bacteria"/>
</dbReference>
<reference evidence="3 4" key="1">
    <citation type="submission" date="2013-06" db="EMBL/GenBank/DDBJ databases">
        <authorList>
            <person name="Weinstock G."/>
            <person name="Sodergren E."/>
            <person name="Clifton S."/>
            <person name="Fulton L."/>
            <person name="Fulton B."/>
            <person name="Courtney L."/>
            <person name="Fronick C."/>
            <person name="Harrison M."/>
            <person name="Strong C."/>
            <person name="Farmer C."/>
            <person name="Delahaunty K."/>
            <person name="Markovic C."/>
            <person name="Hall O."/>
            <person name="Minx P."/>
            <person name="Tomlinson C."/>
            <person name="Mitreva M."/>
            <person name="Nelson J."/>
            <person name="Hou S."/>
            <person name="Wollam A."/>
            <person name="Pepin K.H."/>
            <person name="Johnson M."/>
            <person name="Bhonagiri V."/>
            <person name="Nash W.E."/>
            <person name="Warren W."/>
            <person name="Chinwalla A."/>
            <person name="Mardis E.R."/>
            <person name="Wilson R.K."/>
        </authorList>
    </citation>
    <scope>NUCLEOTIDE SEQUENCE [LARGE SCALE GENOMIC DNA]</scope>
    <source>
        <strain evidence="3 4">ATCC 51271</strain>
    </source>
</reference>
<dbReference type="InterPro" id="IPR029787">
    <property type="entry name" value="Nucleotide_cyclase"/>
</dbReference>
<dbReference type="AlphaFoldDB" id="V2Y6Q1"/>
<dbReference type="InterPro" id="IPR050469">
    <property type="entry name" value="Diguanylate_Cyclase"/>
</dbReference>
<keyword evidence="4" id="KW-1185">Reference proteome</keyword>
<feature type="transmembrane region" description="Helical" evidence="1">
    <location>
        <begin position="40"/>
        <end position="58"/>
    </location>
</feature>
<dbReference type="Pfam" id="PF00990">
    <property type="entry name" value="GGDEF"/>
    <property type="match status" value="1"/>
</dbReference>
<evidence type="ECO:0000259" key="2">
    <source>
        <dbReference type="PROSITE" id="PS50887"/>
    </source>
</evidence>
<dbReference type="CDD" id="cd01949">
    <property type="entry name" value="GGDEF"/>
    <property type="match status" value="1"/>
</dbReference>
<dbReference type="InterPro" id="IPR043128">
    <property type="entry name" value="Rev_trsase/Diguanyl_cyclase"/>
</dbReference>
<comment type="caution">
    <text evidence="3">The sequence shown here is derived from an EMBL/GenBank/DDBJ whole genome shotgun (WGS) entry which is preliminary data.</text>
</comment>
<dbReference type="NCBIfam" id="TIGR00254">
    <property type="entry name" value="GGDEF"/>
    <property type="match status" value="1"/>
</dbReference>
<name>V2Y6Q1_9FIRM</name>
<dbReference type="HOGENOM" id="CLU_058778_1_0_9"/>
<feature type="transmembrane region" description="Helical" evidence="1">
    <location>
        <begin position="6"/>
        <end position="28"/>
    </location>
</feature>
<feature type="transmembrane region" description="Helical" evidence="1">
    <location>
        <begin position="109"/>
        <end position="131"/>
    </location>
</feature>
<dbReference type="Proteomes" id="UP000018227">
    <property type="component" value="Unassembled WGS sequence"/>
</dbReference>
<evidence type="ECO:0000313" key="4">
    <source>
        <dbReference type="Proteomes" id="UP000018227"/>
    </source>
</evidence>
<dbReference type="PANTHER" id="PTHR45138:SF9">
    <property type="entry name" value="DIGUANYLATE CYCLASE DGCM-RELATED"/>
    <property type="match status" value="1"/>
</dbReference>
<evidence type="ECO:0000256" key="1">
    <source>
        <dbReference type="SAM" id="Phobius"/>
    </source>
</evidence>
<dbReference type="OrthoDB" id="9804955at2"/>
<gene>
    <name evidence="3" type="ORF">GCWU0000282_000944</name>
</gene>
<dbReference type="RefSeq" id="WP_023353826.1">
    <property type="nucleotide sequence ID" value="NZ_KI535367.1"/>
</dbReference>
<keyword evidence="1" id="KW-1133">Transmembrane helix</keyword>
<evidence type="ECO:0000313" key="3">
    <source>
        <dbReference type="EMBL" id="ESL03777.1"/>
    </source>
</evidence>
<dbReference type="GO" id="GO:0052621">
    <property type="term" value="F:diguanylate cyclase activity"/>
    <property type="evidence" value="ECO:0007669"/>
    <property type="project" value="TreeGrafter"/>
</dbReference>
<dbReference type="PROSITE" id="PS50887">
    <property type="entry name" value="GGDEF"/>
    <property type="match status" value="1"/>
</dbReference>
<protein>
    <submittedName>
        <fullName evidence="3">Diguanylate cyclase domain protein</fullName>
    </submittedName>
</protein>
<feature type="transmembrane region" description="Helical" evidence="1">
    <location>
        <begin position="174"/>
        <end position="191"/>
    </location>
</feature>
<sequence length="378" mass="43625">MNILHVYVASAVGIVLVLSIIICNQAILKNEKADYNMLRYMLIIVGFACFFDIVIFTSDGKPGELFRFLNMLGNTFTFLATIAICLLWNFFIIFHLYGDTAKTRHKVRLLSIPAILMSTVTLINWFVPLVFTIGNDNVYRRTPLAYVFSFISISYILYSAYIHVTFKHKKNIKFFPISVFLFPVFVGYLIQTFFYGFATGWVSVAIGLCNAFMSVQKESAYVDKLTGLLNRAYLFDARFYESMHSGIMIDINQFKGINDTYGHDAGDQALREVASILTEATIENGTAFRYAGDEFLIFAEDTGTEVLTRIKSKILLELDKINSMPNRRYQLSLSFGLGEYDPDKENFDEFVKKMDKNMYYDKEQYYLNHKELSRRKYM</sequence>
<dbReference type="EMBL" id="ACIL03000007">
    <property type="protein sequence ID" value="ESL03777.1"/>
    <property type="molecule type" value="Genomic_DNA"/>
</dbReference>
<organism evidence="3 4">
    <name type="scientific">Catonella morbi ATCC 51271</name>
    <dbReference type="NCBI Taxonomy" id="592026"/>
    <lineage>
        <taxon>Bacteria</taxon>
        <taxon>Bacillati</taxon>
        <taxon>Bacillota</taxon>
        <taxon>Clostridia</taxon>
        <taxon>Lachnospirales</taxon>
        <taxon>Lachnospiraceae</taxon>
        <taxon>Catonella</taxon>
    </lineage>
</organism>
<dbReference type="InterPro" id="IPR000160">
    <property type="entry name" value="GGDEF_dom"/>
</dbReference>
<feature type="transmembrane region" description="Helical" evidence="1">
    <location>
        <begin position="78"/>
        <end position="97"/>
    </location>
</feature>
<keyword evidence="1" id="KW-0472">Membrane</keyword>
<dbReference type="Gene3D" id="3.30.70.270">
    <property type="match status" value="1"/>
</dbReference>
<feature type="domain" description="GGDEF" evidence="2">
    <location>
        <begin position="242"/>
        <end position="375"/>
    </location>
</feature>
<dbReference type="PANTHER" id="PTHR45138">
    <property type="entry name" value="REGULATORY COMPONENTS OF SENSORY TRANSDUCTION SYSTEM"/>
    <property type="match status" value="1"/>
</dbReference>
<dbReference type="SMART" id="SM00267">
    <property type="entry name" value="GGDEF"/>
    <property type="match status" value="1"/>
</dbReference>
<accession>V2Y6Q1</accession>